<dbReference type="RefSeq" id="WP_159298151.1">
    <property type="nucleotide sequence ID" value="NZ_BJCK01000129.1"/>
</dbReference>
<organism evidence="1 2">
    <name type="scientific">Microcystis aeruginosa NIES-3807</name>
    <dbReference type="NCBI Taxonomy" id="2517785"/>
    <lineage>
        <taxon>Bacteria</taxon>
        <taxon>Bacillati</taxon>
        <taxon>Cyanobacteriota</taxon>
        <taxon>Cyanophyceae</taxon>
        <taxon>Oscillatoriophycideae</taxon>
        <taxon>Chroococcales</taxon>
        <taxon>Microcystaceae</taxon>
        <taxon>Microcystis</taxon>
    </lineage>
</organism>
<proteinExistence type="predicted"/>
<evidence type="ECO:0000313" key="2">
    <source>
        <dbReference type="Proteomes" id="UP000441080"/>
    </source>
</evidence>
<accession>A0AAD3B3Z0</accession>
<gene>
    <name evidence="1" type="ORF">NIES3807_40690</name>
</gene>
<name>A0AAD3B3Z0_MICAE</name>
<protein>
    <submittedName>
        <fullName evidence="1">Uncharacterized protein</fullName>
    </submittedName>
</protein>
<dbReference type="AlphaFoldDB" id="A0AAD3B3Z0"/>
<dbReference type="Proteomes" id="UP000441080">
    <property type="component" value="Unassembled WGS sequence"/>
</dbReference>
<reference evidence="1 2" key="1">
    <citation type="submission" date="2019-02" db="EMBL/GenBank/DDBJ databases">
        <title>Draft genome sequence of Arthrospira platensis NIES-3807.</title>
        <authorList>
            <person name="Yamaguchi H."/>
            <person name="Suzuki S."/>
            <person name="Kawachi M."/>
        </authorList>
    </citation>
    <scope>NUCLEOTIDE SEQUENCE [LARGE SCALE GENOMIC DNA]</scope>
    <source>
        <strain evidence="1 2">NIES-3807</strain>
    </source>
</reference>
<comment type="caution">
    <text evidence="1">The sequence shown here is derived from an EMBL/GenBank/DDBJ whole genome shotgun (WGS) entry which is preliminary data.</text>
</comment>
<evidence type="ECO:0000313" key="1">
    <source>
        <dbReference type="EMBL" id="GCL60880.1"/>
    </source>
</evidence>
<sequence>MQILPSPIPQSFKITDQYVWLPDIYTLPASISYDVTCGSETDEFLPCFSFTKAEWASSECDALCWYASPHRDDFTFRTKLFRNFPSVKRLSPPYRPTVGKKFHMECKITTTSATYSINGIDYATATYKEGEVPNRGYFGFAKFGTENITVENVALHNRDMNGGNQNAMP</sequence>
<dbReference type="EMBL" id="BJCK01000129">
    <property type="protein sequence ID" value="GCL60880.1"/>
    <property type="molecule type" value="Genomic_DNA"/>
</dbReference>